<dbReference type="AlphaFoldDB" id="A0ABD3X803"/>
<protein>
    <submittedName>
        <fullName evidence="2">Uncharacterized protein</fullName>
    </submittedName>
</protein>
<reference evidence="2 3" key="1">
    <citation type="submission" date="2024-11" db="EMBL/GenBank/DDBJ databases">
        <title>Chromosome-level genome assembly of the freshwater bivalve Anodonta woodiana.</title>
        <authorList>
            <person name="Chen X."/>
        </authorList>
    </citation>
    <scope>NUCLEOTIDE SEQUENCE [LARGE SCALE GENOMIC DNA]</scope>
    <source>
        <strain evidence="2">MN2024</strain>
        <tissue evidence="2">Gills</tissue>
    </source>
</reference>
<evidence type="ECO:0000313" key="3">
    <source>
        <dbReference type="Proteomes" id="UP001634394"/>
    </source>
</evidence>
<dbReference type="EMBL" id="JBJQND010000003">
    <property type="protein sequence ID" value="KAL3882192.1"/>
    <property type="molecule type" value="Genomic_DNA"/>
</dbReference>
<feature type="compositionally biased region" description="Basic residues" evidence="1">
    <location>
        <begin position="110"/>
        <end position="120"/>
    </location>
</feature>
<dbReference type="Proteomes" id="UP001634394">
    <property type="component" value="Unassembled WGS sequence"/>
</dbReference>
<organism evidence="2 3">
    <name type="scientific">Sinanodonta woodiana</name>
    <name type="common">Chinese pond mussel</name>
    <name type="synonym">Anodonta woodiana</name>
    <dbReference type="NCBI Taxonomy" id="1069815"/>
    <lineage>
        <taxon>Eukaryota</taxon>
        <taxon>Metazoa</taxon>
        <taxon>Spiralia</taxon>
        <taxon>Lophotrochozoa</taxon>
        <taxon>Mollusca</taxon>
        <taxon>Bivalvia</taxon>
        <taxon>Autobranchia</taxon>
        <taxon>Heteroconchia</taxon>
        <taxon>Palaeoheterodonta</taxon>
        <taxon>Unionida</taxon>
        <taxon>Unionoidea</taxon>
        <taxon>Unionidae</taxon>
        <taxon>Unioninae</taxon>
        <taxon>Sinanodonta</taxon>
    </lineage>
</organism>
<evidence type="ECO:0000256" key="1">
    <source>
        <dbReference type="SAM" id="MobiDB-lite"/>
    </source>
</evidence>
<accession>A0ABD3X803</accession>
<feature type="region of interest" description="Disordered" evidence="1">
    <location>
        <begin position="107"/>
        <end position="128"/>
    </location>
</feature>
<name>A0ABD3X803_SINWO</name>
<evidence type="ECO:0000313" key="2">
    <source>
        <dbReference type="EMBL" id="KAL3882192.1"/>
    </source>
</evidence>
<sequence>MDHICILDRALITFNSELTPGVFKQTIDPLSEYFTVKMIRAVIYLKSSTRRPNLNPNSVRTASLCGICTTVSKQWDVECTEEWYDHKLNKVVKNGKKFLWGWWASGSRPTTRHSKGRKTLHWSTKRET</sequence>
<gene>
    <name evidence="2" type="ORF">ACJMK2_028560</name>
</gene>
<proteinExistence type="predicted"/>
<keyword evidence="3" id="KW-1185">Reference proteome</keyword>
<comment type="caution">
    <text evidence="2">The sequence shown here is derived from an EMBL/GenBank/DDBJ whole genome shotgun (WGS) entry which is preliminary data.</text>
</comment>